<gene>
    <name evidence="1" type="ORF">LALA0_S08e05380g</name>
</gene>
<dbReference type="Proteomes" id="UP000054304">
    <property type="component" value="Unassembled WGS sequence"/>
</dbReference>
<protein>
    <submittedName>
        <fullName evidence="1">LALA0S08e05380g1_1</fullName>
    </submittedName>
</protein>
<dbReference type="GeneID" id="34687072"/>
<reference evidence="1 2" key="1">
    <citation type="submission" date="2014-12" db="EMBL/GenBank/DDBJ databases">
        <authorList>
            <person name="Neuveglise Cecile"/>
        </authorList>
    </citation>
    <scope>NUCLEOTIDE SEQUENCE [LARGE SCALE GENOMIC DNA]</scope>
    <source>
        <strain evidence="1 2">CBS 12615</strain>
    </source>
</reference>
<evidence type="ECO:0000313" key="1">
    <source>
        <dbReference type="EMBL" id="CEP63560.1"/>
    </source>
</evidence>
<sequence length="51" mass="5925">MAFTGQCFCRTQRKEDRRSTLSDGCRCSLSSSKVFPFPLLRCSLMHMYVEN</sequence>
<organism evidence="1 2">
    <name type="scientific">Lachancea lanzarotensis</name>
    <dbReference type="NCBI Taxonomy" id="1245769"/>
    <lineage>
        <taxon>Eukaryota</taxon>
        <taxon>Fungi</taxon>
        <taxon>Dikarya</taxon>
        <taxon>Ascomycota</taxon>
        <taxon>Saccharomycotina</taxon>
        <taxon>Saccharomycetes</taxon>
        <taxon>Saccharomycetales</taxon>
        <taxon>Saccharomycetaceae</taxon>
        <taxon>Lachancea</taxon>
    </lineage>
</organism>
<dbReference type="RefSeq" id="XP_022629773.1">
    <property type="nucleotide sequence ID" value="XM_022771167.1"/>
</dbReference>
<keyword evidence="2" id="KW-1185">Reference proteome</keyword>
<dbReference type="AlphaFoldDB" id="A0A0C7MUS4"/>
<accession>A0A0C7MUS4</accession>
<dbReference type="EMBL" id="LN736367">
    <property type="protein sequence ID" value="CEP63560.1"/>
    <property type="molecule type" value="Genomic_DNA"/>
</dbReference>
<dbReference type="HOGENOM" id="CLU_3106816_0_0_1"/>
<proteinExistence type="predicted"/>
<evidence type="ECO:0000313" key="2">
    <source>
        <dbReference type="Proteomes" id="UP000054304"/>
    </source>
</evidence>
<name>A0A0C7MUS4_9SACH</name>